<keyword evidence="3" id="KW-1185">Reference proteome</keyword>
<evidence type="ECO:0000313" key="3">
    <source>
        <dbReference type="Proteomes" id="UP001341840"/>
    </source>
</evidence>
<feature type="region of interest" description="Disordered" evidence="1">
    <location>
        <begin position="616"/>
        <end position="637"/>
    </location>
</feature>
<proteinExistence type="predicted"/>
<accession>A0ABU6VUK0</accession>
<protein>
    <submittedName>
        <fullName evidence="2">Uncharacterized protein</fullName>
    </submittedName>
</protein>
<reference evidence="2 3" key="1">
    <citation type="journal article" date="2023" name="Plants (Basel)">
        <title>Bridging the Gap: Combining Genomics and Transcriptomics Approaches to Understand Stylosanthes scabra, an Orphan Legume from the Brazilian Caatinga.</title>
        <authorList>
            <person name="Ferreira-Neto J.R.C."/>
            <person name="da Silva M.D."/>
            <person name="Binneck E."/>
            <person name="de Melo N.F."/>
            <person name="da Silva R.H."/>
            <person name="de Melo A.L.T.M."/>
            <person name="Pandolfi V."/>
            <person name="Bustamante F.O."/>
            <person name="Brasileiro-Vidal A.C."/>
            <person name="Benko-Iseppon A.M."/>
        </authorList>
    </citation>
    <scope>NUCLEOTIDE SEQUENCE [LARGE SCALE GENOMIC DNA]</scope>
    <source>
        <tissue evidence="2">Leaves</tissue>
    </source>
</reference>
<feature type="region of interest" description="Disordered" evidence="1">
    <location>
        <begin position="48"/>
        <end position="83"/>
    </location>
</feature>
<evidence type="ECO:0000256" key="1">
    <source>
        <dbReference type="SAM" id="MobiDB-lite"/>
    </source>
</evidence>
<gene>
    <name evidence="2" type="ORF">PIB30_084351</name>
</gene>
<organism evidence="2 3">
    <name type="scientific">Stylosanthes scabra</name>
    <dbReference type="NCBI Taxonomy" id="79078"/>
    <lineage>
        <taxon>Eukaryota</taxon>
        <taxon>Viridiplantae</taxon>
        <taxon>Streptophyta</taxon>
        <taxon>Embryophyta</taxon>
        <taxon>Tracheophyta</taxon>
        <taxon>Spermatophyta</taxon>
        <taxon>Magnoliopsida</taxon>
        <taxon>eudicotyledons</taxon>
        <taxon>Gunneridae</taxon>
        <taxon>Pentapetalae</taxon>
        <taxon>rosids</taxon>
        <taxon>fabids</taxon>
        <taxon>Fabales</taxon>
        <taxon>Fabaceae</taxon>
        <taxon>Papilionoideae</taxon>
        <taxon>50 kb inversion clade</taxon>
        <taxon>dalbergioids sensu lato</taxon>
        <taxon>Dalbergieae</taxon>
        <taxon>Pterocarpus clade</taxon>
        <taxon>Stylosanthes</taxon>
    </lineage>
</organism>
<sequence>MEFIIIYLGAPLSLHTKECPETHVGTLHIRSSRLFFLCGDSRRAKTKAQHGRMEGVKEANTEASSGINSEERRGTSCVRSVDTNTGGKVEAEQYNMMQVWQDMRKNEEMTRVHLENQALENNTMKGGVSRRGENGSLPPSWNPGTWTPCFIRRSRQIGLVALARTRRSEEEIRRKKSSPKGKRRWRLEFGKGEAEYDDYVLMPPIERSQFYMRLEKSTSTYGTVDDLSEATSEDAAYYGGNGGGGLHMDGGRALPLSPPPTTVTQTLSLHASSQAATCHDLIPCRRHLFSHEIAERSSRVVVFLCRCSSFSAVRRRSYVASRLSPPSVPALPLPPSVPTLPSLPWILKHRYCHWGFGSKKKLPGIAKLAIWLFFLWISSFRSHSWYNGYYLRLWQLWQDAKSRAYLLEQLEKRTTETAENSQVATARFQVAAVIREAAIREWGFLSVDDKRSLIREVLYPEERVQRDRDASWSLRPGKDVYDDEMALNPLNHCNETLRFIINRFMGYANEIKKQHDELTYLDSCKCMKERAGRIEAMTFVANKLEFILKDPDFYHNSETLQKAVGDYHLREPLNIDEHTRMRIAIDLMLSKANPIREEVLERATAHWDKCERAASKHPVKMPANAKNKHAVTKSAVKGTSSKGVIASEAISVESSGSQSLTIYQEYRPSGYFLNYFDMNHKTGSL</sequence>
<evidence type="ECO:0000313" key="2">
    <source>
        <dbReference type="EMBL" id="MED6176066.1"/>
    </source>
</evidence>
<dbReference type="EMBL" id="JASCZI010152401">
    <property type="protein sequence ID" value="MED6176066.1"/>
    <property type="molecule type" value="Genomic_DNA"/>
</dbReference>
<comment type="caution">
    <text evidence="2">The sequence shown here is derived from an EMBL/GenBank/DDBJ whole genome shotgun (WGS) entry which is preliminary data.</text>
</comment>
<dbReference type="Proteomes" id="UP001341840">
    <property type="component" value="Unassembled WGS sequence"/>
</dbReference>
<feature type="compositionally biased region" description="Basic and acidic residues" evidence="1">
    <location>
        <begin position="51"/>
        <end position="60"/>
    </location>
</feature>
<name>A0ABU6VUK0_9FABA</name>